<feature type="region of interest" description="Disordered" evidence="1">
    <location>
        <begin position="1"/>
        <end position="54"/>
    </location>
</feature>
<dbReference type="EMBL" id="VDEP01000342">
    <property type="protein sequence ID" value="KAA1099256.1"/>
    <property type="molecule type" value="Genomic_DNA"/>
</dbReference>
<evidence type="ECO:0000313" key="5">
    <source>
        <dbReference type="Proteomes" id="UP000325313"/>
    </source>
</evidence>
<dbReference type="EMBL" id="VSWC01000118">
    <property type="protein sequence ID" value="KAA1084512.1"/>
    <property type="molecule type" value="Genomic_DNA"/>
</dbReference>
<evidence type="ECO:0000313" key="4">
    <source>
        <dbReference type="Proteomes" id="UP000324748"/>
    </source>
</evidence>
<evidence type="ECO:0000313" key="3">
    <source>
        <dbReference type="EMBL" id="KAA1099256.1"/>
    </source>
</evidence>
<evidence type="ECO:0000313" key="2">
    <source>
        <dbReference type="EMBL" id="KAA1084512.1"/>
    </source>
</evidence>
<name>A0A5B0N6X7_PUCGR</name>
<evidence type="ECO:0000256" key="1">
    <source>
        <dbReference type="SAM" id="MobiDB-lite"/>
    </source>
</evidence>
<sequence>MPPTRTSSSSSSDWSLETSPPQPDNDVIVIHGTENPAAETNWASSEPWASNLES</sequence>
<reference evidence="4 5" key="1">
    <citation type="submission" date="2019-05" db="EMBL/GenBank/DDBJ databases">
        <title>Emergence of the Ug99 lineage of the wheat stem rust pathogen through somatic hybridization.</title>
        <authorList>
            <person name="Li F."/>
            <person name="Upadhyaya N.M."/>
            <person name="Sperschneider J."/>
            <person name="Matny O."/>
            <person name="Nguyen-Phuc H."/>
            <person name="Mago R."/>
            <person name="Raley C."/>
            <person name="Miller M.E."/>
            <person name="Silverstein K.A.T."/>
            <person name="Henningsen E."/>
            <person name="Hirsch C.D."/>
            <person name="Visser B."/>
            <person name="Pretorius Z.A."/>
            <person name="Steffenson B.J."/>
            <person name="Schwessinger B."/>
            <person name="Dodds P.N."/>
            <person name="Figueroa M."/>
        </authorList>
    </citation>
    <scope>NUCLEOTIDE SEQUENCE [LARGE SCALE GENOMIC DNA]</scope>
    <source>
        <strain evidence="2">21-0</strain>
        <strain evidence="3 5">Ug99</strain>
    </source>
</reference>
<accession>A0A5B0N6X7</accession>
<gene>
    <name evidence="2" type="ORF">PGT21_029945</name>
    <name evidence="3" type="ORF">PGTUg99_025778</name>
</gene>
<dbReference type="AlphaFoldDB" id="A0A5B0N6X7"/>
<proteinExistence type="predicted"/>
<feature type="compositionally biased region" description="Polar residues" evidence="1">
    <location>
        <begin position="41"/>
        <end position="54"/>
    </location>
</feature>
<comment type="caution">
    <text evidence="2">The sequence shown here is derived from an EMBL/GenBank/DDBJ whole genome shotgun (WGS) entry which is preliminary data.</text>
</comment>
<dbReference type="Proteomes" id="UP000325313">
    <property type="component" value="Unassembled WGS sequence"/>
</dbReference>
<feature type="compositionally biased region" description="Low complexity" evidence="1">
    <location>
        <begin position="1"/>
        <end position="19"/>
    </location>
</feature>
<organism evidence="2 4">
    <name type="scientific">Puccinia graminis f. sp. tritici</name>
    <dbReference type="NCBI Taxonomy" id="56615"/>
    <lineage>
        <taxon>Eukaryota</taxon>
        <taxon>Fungi</taxon>
        <taxon>Dikarya</taxon>
        <taxon>Basidiomycota</taxon>
        <taxon>Pucciniomycotina</taxon>
        <taxon>Pucciniomycetes</taxon>
        <taxon>Pucciniales</taxon>
        <taxon>Pucciniaceae</taxon>
        <taxon>Puccinia</taxon>
    </lineage>
</organism>
<protein>
    <submittedName>
        <fullName evidence="2">Uncharacterized protein</fullName>
    </submittedName>
</protein>
<dbReference type="Proteomes" id="UP000324748">
    <property type="component" value="Unassembled WGS sequence"/>
</dbReference>
<keyword evidence="4" id="KW-1185">Reference proteome</keyword>